<gene>
    <name evidence="3" type="primary">LOC113918519</name>
</gene>
<sequence length="124" mass="13450">MPRASKEARVVTTGDEISLNYHSVGAGECSLSRSRCRAPAPALPWWPWLRPPRAQAPAEGAGGESAPSRRSPGERRNSQGGGEPEKKTVQNATCTVRGLDPMSKPGWHTKNYFCESVSYTVPSR</sequence>
<reference evidence="3" key="1">
    <citation type="submission" date="2025-08" db="UniProtKB">
        <authorList>
            <consortium name="RefSeq"/>
        </authorList>
    </citation>
    <scope>IDENTIFICATION</scope>
    <source>
        <tissue evidence="3">Blood</tissue>
    </source>
</reference>
<evidence type="ECO:0000313" key="2">
    <source>
        <dbReference type="Proteomes" id="UP000515165"/>
    </source>
</evidence>
<name>A0A6J2CL42_ZALCA</name>
<evidence type="ECO:0000313" key="3">
    <source>
        <dbReference type="RefSeq" id="XP_027442823.1"/>
    </source>
</evidence>
<feature type="compositionally biased region" description="Basic and acidic residues" evidence="1">
    <location>
        <begin position="71"/>
        <end position="88"/>
    </location>
</feature>
<proteinExistence type="predicted"/>
<organism evidence="2 3">
    <name type="scientific">Zalophus californianus</name>
    <name type="common">California sealion</name>
    <dbReference type="NCBI Taxonomy" id="9704"/>
    <lineage>
        <taxon>Eukaryota</taxon>
        <taxon>Metazoa</taxon>
        <taxon>Chordata</taxon>
        <taxon>Craniata</taxon>
        <taxon>Vertebrata</taxon>
        <taxon>Euteleostomi</taxon>
        <taxon>Mammalia</taxon>
        <taxon>Eutheria</taxon>
        <taxon>Laurasiatheria</taxon>
        <taxon>Carnivora</taxon>
        <taxon>Caniformia</taxon>
        <taxon>Pinnipedia</taxon>
        <taxon>Otariidae</taxon>
        <taxon>Zalophus</taxon>
    </lineage>
</organism>
<keyword evidence="2" id="KW-1185">Reference proteome</keyword>
<dbReference type="KEGG" id="zca:113918519"/>
<feature type="region of interest" description="Disordered" evidence="1">
    <location>
        <begin position="46"/>
        <end position="108"/>
    </location>
</feature>
<protein>
    <submittedName>
        <fullName evidence="3">Uncharacterized protein LOC113918519</fullName>
    </submittedName>
</protein>
<dbReference type="Proteomes" id="UP000515165">
    <property type="component" value="Chromosome 1"/>
</dbReference>
<dbReference type="AlphaFoldDB" id="A0A6J2CL42"/>
<accession>A0A6J2CL42</accession>
<dbReference type="GeneID" id="113918519"/>
<dbReference type="RefSeq" id="XP_027442823.1">
    <property type="nucleotide sequence ID" value="XM_027587022.2"/>
</dbReference>
<evidence type="ECO:0000256" key="1">
    <source>
        <dbReference type="SAM" id="MobiDB-lite"/>
    </source>
</evidence>
<feature type="compositionally biased region" description="Low complexity" evidence="1">
    <location>
        <begin position="46"/>
        <end position="69"/>
    </location>
</feature>